<keyword evidence="4 9" id="KW-0812">Transmembrane</keyword>
<proteinExistence type="inferred from homology"/>
<evidence type="ECO:0000256" key="3">
    <source>
        <dbReference type="ARBA" id="ARBA00022448"/>
    </source>
</evidence>
<dbReference type="Pfam" id="PF05493">
    <property type="entry name" value="ATP_synt_H"/>
    <property type="match status" value="1"/>
</dbReference>
<keyword evidence="6 9" id="KW-1133">Transmembrane helix</keyword>
<comment type="subcellular location">
    <subcellularLocation>
        <location evidence="1">Endomembrane system</location>
        <topology evidence="1">Multi-pass membrane protein</topology>
    </subcellularLocation>
</comment>
<feature type="transmembrane region" description="Helical" evidence="9">
    <location>
        <begin position="23"/>
        <end position="45"/>
    </location>
</feature>
<comment type="similarity">
    <text evidence="2">Belongs to the V-ATPase e1/e2 subunit family.</text>
</comment>
<keyword evidence="7" id="KW-0406">Ion transport</keyword>
<dbReference type="RefSeq" id="XP_014675705.1">
    <property type="nucleotide sequence ID" value="XM_014820219.1"/>
</dbReference>
<evidence type="ECO:0000256" key="1">
    <source>
        <dbReference type="ARBA" id="ARBA00004127"/>
    </source>
</evidence>
<evidence type="ECO:0000313" key="11">
    <source>
        <dbReference type="RefSeq" id="XP_014675705.1"/>
    </source>
</evidence>
<evidence type="ECO:0000256" key="7">
    <source>
        <dbReference type="ARBA" id="ARBA00023065"/>
    </source>
</evidence>
<keyword evidence="3" id="KW-0813">Transport</keyword>
<evidence type="ECO:0000256" key="9">
    <source>
        <dbReference type="SAM" id="Phobius"/>
    </source>
</evidence>
<reference evidence="11" key="1">
    <citation type="submission" date="2025-08" db="UniProtKB">
        <authorList>
            <consortium name="RefSeq"/>
        </authorList>
    </citation>
    <scope>IDENTIFICATION</scope>
</reference>
<dbReference type="PANTHER" id="PTHR12263:SF0">
    <property type="entry name" value="V-TYPE PROTON ATPASE SUBUNIT"/>
    <property type="match status" value="1"/>
</dbReference>
<dbReference type="GeneID" id="106815714"/>
<feature type="transmembrane region" description="Helical" evidence="9">
    <location>
        <begin position="51"/>
        <end position="73"/>
    </location>
</feature>
<accession>A0ABM1EU34</accession>
<evidence type="ECO:0000256" key="2">
    <source>
        <dbReference type="ARBA" id="ARBA00008328"/>
    </source>
</evidence>
<evidence type="ECO:0000256" key="8">
    <source>
        <dbReference type="ARBA" id="ARBA00023136"/>
    </source>
</evidence>
<gene>
    <name evidence="11" type="primary">LOC106815714</name>
</gene>
<dbReference type="PANTHER" id="PTHR12263">
    <property type="entry name" value="VACUOLAR ATP SYNTHASE SUBUNIT H"/>
    <property type="match status" value="1"/>
</dbReference>
<evidence type="ECO:0000313" key="10">
    <source>
        <dbReference type="Proteomes" id="UP000695022"/>
    </source>
</evidence>
<evidence type="ECO:0000256" key="6">
    <source>
        <dbReference type="ARBA" id="ARBA00022989"/>
    </source>
</evidence>
<dbReference type="InterPro" id="IPR008389">
    <property type="entry name" value="ATPase_V0-cplx_e1/e2_su"/>
</dbReference>
<dbReference type="Proteomes" id="UP000695022">
    <property type="component" value="Unplaced"/>
</dbReference>
<sequence>MISSISTIKYEVQRAKMVLAREFLTLIINSAFWLIVLVVCPFFVPKGPNRQLIQLMLAMTAVCCWLFWVLCYLHQLNPLVGPQLHNTTLIVLQHEWK</sequence>
<keyword evidence="10" id="KW-1185">Reference proteome</keyword>
<evidence type="ECO:0000256" key="5">
    <source>
        <dbReference type="ARBA" id="ARBA00022781"/>
    </source>
</evidence>
<evidence type="ECO:0000256" key="4">
    <source>
        <dbReference type="ARBA" id="ARBA00022692"/>
    </source>
</evidence>
<organism evidence="10 11">
    <name type="scientific">Priapulus caudatus</name>
    <name type="common">Priapulid worm</name>
    <dbReference type="NCBI Taxonomy" id="37621"/>
    <lineage>
        <taxon>Eukaryota</taxon>
        <taxon>Metazoa</taxon>
        <taxon>Ecdysozoa</taxon>
        <taxon>Scalidophora</taxon>
        <taxon>Priapulida</taxon>
        <taxon>Priapulimorpha</taxon>
        <taxon>Priapulimorphida</taxon>
        <taxon>Priapulidae</taxon>
        <taxon>Priapulus</taxon>
    </lineage>
</organism>
<protein>
    <submittedName>
        <fullName evidence="11">V-type proton ATPase subunit e-like</fullName>
    </submittedName>
</protein>
<keyword evidence="8 9" id="KW-0472">Membrane</keyword>
<name>A0ABM1EU34_PRICU</name>
<keyword evidence="5" id="KW-0375">Hydrogen ion transport</keyword>